<feature type="compositionally biased region" description="Basic and acidic residues" evidence="1">
    <location>
        <begin position="8"/>
        <end position="18"/>
    </location>
</feature>
<dbReference type="EMBL" id="MN988525">
    <property type="protein sequence ID" value="QIG72590.1"/>
    <property type="molecule type" value="Genomic_DNA"/>
</dbReference>
<evidence type="ECO:0000313" key="2">
    <source>
        <dbReference type="EMBL" id="QIG72590.1"/>
    </source>
</evidence>
<keyword evidence="3" id="KW-1185">Reference proteome</keyword>
<dbReference type="Proteomes" id="UP000655883">
    <property type="component" value="Segment"/>
</dbReference>
<protein>
    <submittedName>
        <fullName evidence="2">Uncharacterized protein</fullName>
    </submittedName>
</protein>
<accession>A0A7S5R7L8</accession>
<sequence length="88" mass="10311">MQSTQNESCDRLSVKRPDPMVSPSRPLTNDERYHLIKASQRTQSDYPKVRLWYEYFRDSGQCSMMDTQYVISIAITAMIQDELESNEV</sequence>
<name>A0A7S5R7L8_9CAUD</name>
<evidence type="ECO:0000313" key="3">
    <source>
        <dbReference type="Proteomes" id="UP000655883"/>
    </source>
</evidence>
<proteinExistence type="predicted"/>
<evidence type="ECO:0000256" key="1">
    <source>
        <dbReference type="SAM" id="MobiDB-lite"/>
    </source>
</evidence>
<reference evidence="2 3" key="1">
    <citation type="submission" date="2020-01" db="EMBL/GenBank/DDBJ databases">
        <title>Patterns of diversity and host range of bacteriophage communities associated with bean-nodulatin bacteria.</title>
        <authorList>
            <person name="Vann Cauwenberghe J."/>
            <person name="Santamaria R.I."/>
            <person name="Bustos P."/>
            <person name="Juarez S."/>
            <person name="Gonzalez V."/>
        </authorList>
    </citation>
    <scope>NUCLEOTIDE SEQUENCE [LARGE SCALE GENOMIC DNA]</scope>
    <source>
        <strain evidence="3">RHph</strain>
    </source>
</reference>
<feature type="region of interest" description="Disordered" evidence="1">
    <location>
        <begin position="1"/>
        <end position="29"/>
    </location>
</feature>
<gene>
    <name evidence="2" type="ORF">EVB97_032</name>
</gene>
<organism evidence="2 3">
    <name type="scientific">Rhizobium phage RHph_Y65</name>
    <dbReference type="NCBI Taxonomy" id="2509785"/>
    <lineage>
        <taxon>Viruses</taxon>
        <taxon>Duplodnaviria</taxon>
        <taxon>Heunggongvirae</taxon>
        <taxon>Uroviricota</taxon>
        <taxon>Caudoviricetes</taxon>
        <taxon>Kleczkowskaviridae</taxon>
        <taxon>Cuauhnahuacvirus</taxon>
        <taxon>Cuauhnahuacvirus Y65</taxon>
    </lineage>
</organism>